<name>A0A6A7ZHY3_RHIML</name>
<proteinExistence type="predicted"/>
<dbReference type="SUPFAM" id="SSF55124">
    <property type="entry name" value="Nitrite/Sulfite reductase N-terminal domain-like"/>
    <property type="match status" value="1"/>
</dbReference>
<feature type="domain" description="Nitrite/Sulfite reductase ferredoxin-like" evidence="1">
    <location>
        <begin position="82"/>
        <end position="143"/>
    </location>
</feature>
<dbReference type="InterPro" id="IPR005117">
    <property type="entry name" value="NiRdtase/SiRdtase_haem-b_fer"/>
</dbReference>
<dbReference type="InterPro" id="IPR036136">
    <property type="entry name" value="Nit/Sulf_reduc_fer-like_dom_sf"/>
</dbReference>
<dbReference type="AlphaFoldDB" id="A0A6A7ZHY3"/>
<dbReference type="GO" id="GO:0000103">
    <property type="term" value="P:sulfate assimilation"/>
    <property type="evidence" value="ECO:0007669"/>
    <property type="project" value="TreeGrafter"/>
</dbReference>
<comment type="caution">
    <text evidence="2">The sequence shown here is derived from an EMBL/GenBank/DDBJ whole genome shotgun (WGS) entry which is preliminary data.</text>
</comment>
<organism evidence="2">
    <name type="scientific">Rhizobium meliloti</name>
    <name type="common">Ensifer meliloti</name>
    <name type="synonym">Sinorhizobium meliloti</name>
    <dbReference type="NCBI Taxonomy" id="382"/>
    <lineage>
        <taxon>Bacteria</taxon>
        <taxon>Pseudomonadati</taxon>
        <taxon>Pseudomonadota</taxon>
        <taxon>Alphaproteobacteria</taxon>
        <taxon>Hyphomicrobiales</taxon>
        <taxon>Rhizobiaceae</taxon>
        <taxon>Sinorhizobium/Ensifer group</taxon>
        <taxon>Sinorhizobium</taxon>
    </lineage>
</organism>
<dbReference type="EMBL" id="WISP01000017">
    <property type="protein sequence ID" value="MQW02613.1"/>
    <property type="molecule type" value="Genomic_DNA"/>
</dbReference>
<protein>
    <recommendedName>
        <fullName evidence="1">Nitrite/Sulfite reductase ferredoxin-like domain-containing protein</fullName>
    </recommendedName>
</protein>
<dbReference type="PANTHER" id="PTHR11493:SF47">
    <property type="entry name" value="SULFITE REDUCTASE [NADPH] SUBUNIT BETA"/>
    <property type="match status" value="1"/>
</dbReference>
<evidence type="ECO:0000313" key="2">
    <source>
        <dbReference type="EMBL" id="MQW02613.1"/>
    </source>
</evidence>
<dbReference type="GO" id="GO:0009337">
    <property type="term" value="C:sulfite reductase complex (NADPH)"/>
    <property type="evidence" value="ECO:0007669"/>
    <property type="project" value="TreeGrafter"/>
</dbReference>
<accession>A0A6A7ZHY3</accession>
<dbReference type="PANTHER" id="PTHR11493">
    <property type="entry name" value="SULFITE REDUCTASE [NADPH] SUBUNIT BETA-RELATED"/>
    <property type="match status" value="1"/>
</dbReference>
<dbReference type="Gene3D" id="3.90.480.20">
    <property type="match status" value="1"/>
</dbReference>
<reference evidence="2" key="1">
    <citation type="journal article" date="2013" name="Genome Biol.">
        <title>Comparative genomics of the core and accessory genomes of 48 Sinorhizobium strains comprising five genospecies.</title>
        <authorList>
            <person name="Sugawara M."/>
            <person name="Epstein B."/>
            <person name="Badgley B.D."/>
            <person name="Unno T."/>
            <person name="Xu L."/>
            <person name="Reese J."/>
            <person name="Gyaneshwar P."/>
            <person name="Denny R."/>
            <person name="Mudge J."/>
            <person name="Bharti A.K."/>
            <person name="Farmer A.D."/>
            <person name="May G.D."/>
            <person name="Woodward J.E."/>
            <person name="Medigue C."/>
            <person name="Vallenet D."/>
            <person name="Lajus A."/>
            <person name="Rouy Z."/>
            <person name="Martinez-Vaz B."/>
            <person name="Tiffin P."/>
            <person name="Young N.D."/>
            <person name="Sadowsky M.J."/>
        </authorList>
    </citation>
    <scope>NUCLEOTIDE SEQUENCE</scope>
    <source>
        <strain evidence="2">M30</strain>
    </source>
</reference>
<dbReference type="GO" id="GO:0050311">
    <property type="term" value="F:sulfite reductase (ferredoxin) activity"/>
    <property type="evidence" value="ECO:0007669"/>
    <property type="project" value="TreeGrafter"/>
</dbReference>
<dbReference type="GO" id="GO:0020037">
    <property type="term" value="F:heme binding"/>
    <property type="evidence" value="ECO:0007669"/>
    <property type="project" value="InterPro"/>
</dbReference>
<dbReference type="GO" id="GO:0051536">
    <property type="term" value="F:iron-sulfur cluster binding"/>
    <property type="evidence" value="ECO:0007669"/>
    <property type="project" value="InterPro"/>
</dbReference>
<dbReference type="Pfam" id="PF03460">
    <property type="entry name" value="NIR_SIR_ferr"/>
    <property type="match status" value="1"/>
</dbReference>
<dbReference type="GO" id="GO:0016002">
    <property type="term" value="F:sulfite reductase activity"/>
    <property type="evidence" value="ECO:0007669"/>
    <property type="project" value="TreeGrafter"/>
</dbReference>
<dbReference type="InterPro" id="IPR045169">
    <property type="entry name" value="NO2/SO3_Rdtase_4Fe4S_prot"/>
</dbReference>
<sequence length="208" mass="23186">MNHDQSLCARAFFNSLLDRLGPDETLKDRSDQLRGTIAAGLEAELTAAVPGDDVKLMKFHGLYQQDDRDIRDERRRRKLEPAYRFMARVRLPGGVLSPGQWLKLDELARTYAGETLRLTTRQTFQLHRVHKRDLRAVIQGLRDVLLDTKAACGDDSRGVMASINPKLSRLHAQVHALAKQASDHCARAPHNPSISAFPSGVRGVVSSS</sequence>
<gene>
    <name evidence="2" type="ORF">GHK45_01745</name>
</gene>
<evidence type="ECO:0000259" key="1">
    <source>
        <dbReference type="Pfam" id="PF03460"/>
    </source>
</evidence>